<gene>
    <name evidence="7" type="ORF">BDV98DRAFT_593517</name>
</gene>
<dbReference type="Gene3D" id="1.20.1250.20">
    <property type="entry name" value="MFS general substrate transporter like domains"/>
    <property type="match status" value="1"/>
</dbReference>
<feature type="transmembrane region" description="Helical" evidence="5">
    <location>
        <begin position="53"/>
        <end position="72"/>
    </location>
</feature>
<feature type="transmembrane region" description="Helical" evidence="5">
    <location>
        <begin position="142"/>
        <end position="166"/>
    </location>
</feature>
<dbReference type="InterPro" id="IPR020846">
    <property type="entry name" value="MFS_dom"/>
</dbReference>
<name>A0A5C3QKW6_9AGAR</name>
<evidence type="ECO:0000259" key="6">
    <source>
        <dbReference type="PROSITE" id="PS50850"/>
    </source>
</evidence>
<feature type="transmembrane region" description="Helical" evidence="5">
    <location>
        <begin position="406"/>
        <end position="427"/>
    </location>
</feature>
<evidence type="ECO:0000256" key="5">
    <source>
        <dbReference type="SAM" id="Phobius"/>
    </source>
</evidence>
<dbReference type="PANTHER" id="PTHR23502">
    <property type="entry name" value="MAJOR FACILITATOR SUPERFAMILY"/>
    <property type="match status" value="1"/>
</dbReference>
<feature type="transmembrane region" description="Helical" evidence="5">
    <location>
        <begin position="109"/>
        <end position="130"/>
    </location>
</feature>
<keyword evidence="3 5" id="KW-1133">Transmembrane helix</keyword>
<evidence type="ECO:0000256" key="4">
    <source>
        <dbReference type="ARBA" id="ARBA00023136"/>
    </source>
</evidence>
<dbReference type="SUPFAM" id="SSF103473">
    <property type="entry name" value="MFS general substrate transporter"/>
    <property type="match status" value="1"/>
</dbReference>
<evidence type="ECO:0000256" key="1">
    <source>
        <dbReference type="ARBA" id="ARBA00004141"/>
    </source>
</evidence>
<evidence type="ECO:0000313" key="7">
    <source>
        <dbReference type="EMBL" id="TFL01111.1"/>
    </source>
</evidence>
<dbReference type="Proteomes" id="UP000305067">
    <property type="component" value="Unassembled WGS sequence"/>
</dbReference>
<feature type="transmembrane region" description="Helical" evidence="5">
    <location>
        <begin position="341"/>
        <end position="359"/>
    </location>
</feature>
<evidence type="ECO:0000256" key="2">
    <source>
        <dbReference type="ARBA" id="ARBA00022692"/>
    </source>
</evidence>
<dbReference type="GO" id="GO:0022857">
    <property type="term" value="F:transmembrane transporter activity"/>
    <property type="evidence" value="ECO:0007669"/>
    <property type="project" value="InterPro"/>
</dbReference>
<feature type="transmembrane region" description="Helical" evidence="5">
    <location>
        <begin position="266"/>
        <end position="289"/>
    </location>
</feature>
<dbReference type="PROSITE" id="PS50850">
    <property type="entry name" value="MFS"/>
    <property type="match status" value="1"/>
</dbReference>
<evidence type="ECO:0000256" key="3">
    <source>
        <dbReference type="ARBA" id="ARBA00022989"/>
    </source>
</evidence>
<dbReference type="OrthoDB" id="3066029at2759"/>
<reference evidence="7 8" key="1">
    <citation type="journal article" date="2019" name="Nat. Ecol. Evol.">
        <title>Megaphylogeny resolves global patterns of mushroom evolution.</title>
        <authorList>
            <person name="Varga T."/>
            <person name="Krizsan K."/>
            <person name="Foldi C."/>
            <person name="Dima B."/>
            <person name="Sanchez-Garcia M."/>
            <person name="Sanchez-Ramirez S."/>
            <person name="Szollosi G.J."/>
            <person name="Szarkandi J.G."/>
            <person name="Papp V."/>
            <person name="Albert L."/>
            <person name="Andreopoulos W."/>
            <person name="Angelini C."/>
            <person name="Antonin V."/>
            <person name="Barry K.W."/>
            <person name="Bougher N.L."/>
            <person name="Buchanan P."/>
            <person name="Buyck B."/>
            <person name="Bense V."/>
            <person name="Catcheside P."/>
            <person name="Chovatia M."/>
            <person name="Cooper J."/>
            <person name="Damon W."/>
            <person name="Desjardin D."/>
            <person name="Finy P."/>
            <person name="Geml J."/>
            <person name="Haridas S."/>
            <person name="Hughes K."/>
            <person name="Justo A."/>
            <person name="Karasinski D."/>
            <person name="Kautmanova I."/>
            <person name="Kiss B."/>
            <person name="Kocsube S."/>
            <person name="Kotiranta H."/>
            <person name="LaButti K.M."/>
            <person name="Lechner B.E."/>
            <person name="Liimatainen K."/>
            <person name="Lipzen A."/>
            <person name="Lukacs Z."/>
            <person name="Mihaltcheva S."/>
            <person name="Morgado L.N."/>
            <person name="Niskanen T."/>
            <person name="Noordeloos M.E."/>
            <person name="Ohm R.A."/>
            <person name="Ortiz-Santana B."/>
            <person name="Ovrebo C."/>
            <person name="Racz N."/>
            <person name="Riley R."/>
            <person name="Savchenko A."/>
            <person name="Shiryaev A."/>
            <person name="Soop K."/>
            <person name="Spirin V."/>
            <person name="Szebenyi C."/>
            <person name="Tomsovsky M."/>
            <person name="Tulloss R.E."/>
            <person name="Uehling J."/>
            <person name="Grigoriev I.V."/>
            <person name="Vagvolgyi C."/>
            <person name="Papp T."/>
            <person name="Martin F.M."/>
            <person name="Miettinen O."/>
            <person name="Hibbett D.S."/>
            <person name="Nagy L.G."/>
        </authorList>
    </citation>
    <scope>NUCLEOTIDE SEQUENCE [LARGE SCALE GENOMIC DNA]</scope>
    <source>
        <strain evidence="7 8">CBS 309.79</strain>
    </source>
</reference>
<feature type="domain" description="Major facilitator superfamily (MFS) profile" evidence="6">
    <location>
        <begin position="18"/>
        <end position="433"/>
    </location>
</feature>
<feature type="transmembrane region" description="Helical" evidence="5">
    <location>
        <begin position="310"/>
        <end position="335"/>
    </location>
</feature>
<dbReference type="InterPro" id="IPR036259">
    <property type="entry name" value="MFS_trans_sf"/>
</dbReference>
<sequence length="448" mass="48328">MEHQAAYDRFSAKEKRVIVTLVSFTGLIPLFGSGSFIPSIPQIAKDLHSTGEVISLAVSIHVFTGGLITLLWARYSTHYGRRPIYLTALPFSIVGSMGVGRAQTVLQLMAWRVVQSTGMSGGFSLGAGVIGDLYKLEERGTAMGLFFAAVLMGPPLAPVAGGLAAHYSSWRVMQYILAVCSLFAFTLLYFLLPETSHPGARGMDELPPNKRRNFVLLNPLKSMTLLRSPNLTAVSLAGTLTLITNYFLLVPLAYTIGKRYNINNEALIGACFIPSGIGNFIGAPLAGRISDRIIVKWKTRRGVWVPEDRLRGTLVGAFFFVPLSVLLSGLVTTYVDGVPGLVANLMLLFMNGLGVDLVLSPSASYTVDILHNRSAEGMAANSFLRGLGLSLAVTSVFPLVETLGLAWANTIAALGAWAAALLLMGTIRHGEAMRNWLDIGYTTWDENN</sequence>
<dbReference type="EMBL" id="ML178826">
    <property type="protein sequence ID" value="TFL01111.1"/>
    <property type="molecule type" value="Genomic_DNA"/>
</dbReference>
<keyword evidence="8" id="KW-1185">Reference proteome</keyword>
<accession>A0A5C3QKW6</accession>
<evidence type="ECO:0000313" key="8">
    <source>
        <dbReference type="Proteomes" id="UP000305067"/>
    </source>
</evidence>
<dbReference type="PANTHER" id="PTHR23502:SF64">
    <property type="entry name" value="TRANSPORTER, PUTATIVE (AFU_ORTHOLOGUE AFUA_3G11760)-RELATED"/>
    <property type="match status" value="1"/>
</dbReference>
<dbReference type="STRING" id="1884261.A0A5C3QKW6"/>
<keyword evidence="2 5" id="KW-0812">Transmembrane</keyword>
<dbReference type="InterPro" id="IPR011701">
    <property type="entry name" value="MFS"/>
</dbReference>
<dbReference type="GO" id="GO:0005886">
    <property type="term" value="C:plasma membrane"/>
    <property type="evidence" value="ECO:0007669"/>
    <property type="project" value="TreeGrafter"/>
</dbReference>
<feature type="transmembrane region" description="Helical" evidence="5">
    <location>
        <begin position="380"/>
        <end position="400"/>
    </location>
</feature>
<feature type="transmembrane region" description="Helical" evidence="5">
    <location>
        <begin position="231"/>
        <end position="254"/>
    </location>
</feature>
<dbReference type="AlphaFoldDB" id="A0A5C3QKW6"/>
<keyword evidence="4 5" id="KW-0472">Membrane</keyword>
<feature type="transmembrane region" description="Helical" evidence="5">
    <location>
        <begin position="84"/>
        <end position="103"/>
    </location>
</feature>
<dbReference type="Pfam" id="PF07690">
    <property type="entry name" value="MFS_1"/>
    <property type="match status" value="1"/>
</dbReference>
<protein>
    <submittedName>
        <fullName evidence="7">MFS general substrate transporter</fullName>
    </submittedName>
</protein>
<feature type="transmembrane region" description="Helical" evidence="5">
    <location>
        <begin position="17"/>
        <end position="41"/>
    </location>
</feature>
<proteinExistence type="predicted"/>
<feature type="transmembrane region" description="Helical" evidence="5">
    <location>
        <begin position="172"/>
        <end position="192"/>
    </location>
</feature>
<organism evidence="7 8">
    <name type="scientific">Pterulicium gracile</name>
    <dbReference type="NCBI Taxonomy" id="1884261"/>
    <lineage>
        <taxon>Eukaryota</taxon>
        <taxon>Fungi</taxon>
        <taxon>Dikarya</taxon>
        <taxon>Basidiomycota</taxon>
        <taxon>Agaricomycotina</taxon>
        <taxon>Agaricomycetes</taxon>
        <taxon>Agaricomycetidae</taxon>
        <taxon>Agaricales</taxon>
        <taxon>Pleurotineae</taxon>
        <taxon>Pterulaceae</taxon>
        <taxon>Pterulicium</taxon>
    </lineage>
</organism>
<comment type="subcellular location">
    <subcellularLocation>
        <location evidence="1">Membrane</location>
        <topology evidence="1">Multi-pass membrane protein</topology>
    </subcellularLocation>
</comment>